<evidence type="ECO:0000256" key="5">
    <source>
        <dbReference type="ARBA" id="ARBA00022679"/>
    </source>
</evidence>
<keyword evidence="12" id="KW-1185">Reference proteome</keyword>
<reference evidence="11" key="1">
    <citation type="journal article" date="2020" name="Stud. Mycol.">
        <title>101 Dothideomycetes genomes: a test case for predicting lifestyles and emergence of pathogens.</title>
        <authorList>
            <person name="Haridas S."/>
            <person name="Albert R."/>
            <person name="Binder M."/>
            <person name="Bloem J."/>
            <person name="Labutti K."/>
            <person name="Salamov A."/>
            <person name="Andreopoulos B."/>
            <person name="Baker S."/>
            <person name="Barry K."/>
            <person name="Bills G."/>
            <person name="Bluhm B."/>
            <person name="Cannon C."/>
            <person name="Castanera R."/>
            <person name="Culley D."/>
            <person name="Daum C."/>
            <person name="Ezra D."/>
            <person name="Gonzalez J."/>
            <person name="Henrissat B."/>
            <person name="Kuo A."/>
            <person name="Liang C."/>
            <person name="Lipzen A."/>
            <person name="Lutzoni F."/>
            <person name="Magnuson J."/>
            <person name="Mondo S."/>
            <person name="Nolan M."/>
            <person name="Ohm R."/>
            <person name="Pangilinan J."/>
            <person name="Park H.-J."/>
            <person name="Ramirez L."/>
            <person name="Alfaro M."/>
            <person name="Sun H."/>
            <person name="Tritt A."/>
            <person name="Yoshinaga Y."/>
            <person name="Zwiers L.-H."/>
            <person name="Turgeon B."/>
            <person name="Goodwin S."/>
            <person name="Spatafora J."/>
            <person name="Crous P."/>
            <person name="Grigoriev I."/>
        </authorList>
    </citation>
    <scope>NUCLEOTIDE SEQUENCE</scope>
    <source>
        <strain evidence="11">CBS 262.69</strain>
    </source>
</reference>
<dbReference type="GO" id="GO:0005634">
    <property type="term" value="C:nucleus"/>
    <property type="evidence" value="ECO:0007669"/>
    <property type="project" value="UniProtKB-SubCell"/>
</dbReference>
<dbReference type="Pfam" id="PF10394">
    <property type="entry name" value="Hat1_N"/>
    <property type="match status" value="1"/>
</dbReference>
<dbReference type="InterPro" id="IPR037113">
    <property type="entry name" value="Hat1_N_sf"/>
</dbReference>
<feature type="domain" description="Histone acetyl transferase HAT1 N-terminal" evidence="10">
    <location>
        <begin position="24"/>
        <end position="176"/>
    </location>
</feature>
<dbReference type="EC" id="2.3.1.48" evidence="3"/>
<evidence type="ECO:0000256" key="1">
    <source>
        <dbReference type="ARBA" id="ARBA00004123"/>
    </source>
</evidence>
<evidence type="ECO:0000256" key="2">
    <source>
        <dbReference type="ARBA" id="ARBA00010543"/>
    </source>
</evidence>
<dbReference type="InterPro" id="IPR013523">
    <property type="entry name" value="Hist_AcTrfase_HAT1_C"/>
</dbReference>
<dbReference type="GO" id="GO:0042393">
    <property type="term" value="F:histone binding"/>
    <property type="evidence" value="ECO:0007669"/>
    <property type="project" value="InterPro"/>
</dbReference>
<evidence type="ECO:0000256" key="7">
    <source>
        <dbReference type="ARBA" id="ARBA00023315"/>
    </source>
</evidence>
<dbReference type="InterPro" id="IPR019467">
    <property type="entry name" value="Hat1_N"/>
</dbReference>
<dbReference type="SUPFAM" id="SSF55729">
    <property type="entry name" value="Acyl-CoA N-acyltransferases (Nat)"/>
    <property type="match status" value="1"/>
</dbReference>
<dbReference type="Proteomes" id="UP000799640">
    <property type="component" value="Unassembled WGS sequence"/>
</dbReference>
<dbReference type="GO" id="GO:0000781">
    <property type="term" value="C:chromosome, telomeric region"/>
    <property type="evidence" value="ECO:0007669"/>
    <property type="project" value="GOC"/>
</dbReference>
<evidence type="ECO:0000256" key="6">
    <source>
        <dbReference type="ARBA" id="ARBA00023242"/>
    </source>
</evidence>
<comment type="catalytic activity">
    <reaction evidence="8">
        <text>L-lysyl-[protein] + acetyl-CoA = N(6)-acetyl-L-lysyl-[protein] + CoA + H(+)</text>
        <dbReference type="Rhea" id="RHEA:45948"/>
        <dbReference type="Rhea" id="RHEA-COMP:9752"/>
        <dbReference type="Rhea" id="RHEA-COMP:10731"/>
        <dbReference type="ChEBI" id="CHEBI:15378"/>
        <dbReference type="ChEBI" id="CHEBI:29969"/>
        <dbReference type="ChEBI" id="CHEBI:57287"/>
        <dbReference type="ChEBI" id="CHEBI:57288"/>
        <dbReference type="ChEBI" id="CHEBI:61930"/>
        <dbReference type="EC" id="2.3.1.48"/>
    </reaction>
</comment>
<sequence length="531" mass="61736">MSDHDMSDSEDGEGFNELPEANEWVHSANDVTFINQRRNVEEFVHERPFHPAFTYALFEEERIPGYKGLKIAINFRAHDMHPNVSVSYDEKDDMGSEEIRNMMNIDDRLLEYLPEYAMEPPQDDPKMNMDWRPPGVRLHTYRSDSETYEVWCASLSDPHANEIMRNMRILIPFYIEGGSAGLVDEDAAGLERWKVFFLYNVNRTSENAKCDWTMVGFATTYRLWSFPTSAILQQLRADNPSASIAYVEGKKNTTEEVEREIMTPIKGLDMPSRERISQFIILPPYQHKSHGKYLYNVVMSKLRSDVNTHEITIELPNIDFDNLRDMCDIAYLRKNFTLFRDLKLPDSLPDSAFKGRAKVPVKELTPIDDLEALRKKAKLQPRQFNRLVEMQLLSTIPAHHQDVNRLTRKHMSANVHDRHFYYWRLLLKTRLLIFNSDSLQAIEPEERIPKLEQTADSSHEHYKSLLETFELKVMPYLGELLKPDIGPFGESETAPSSRRLKVRRRIDDSEDEDDSGSDPKARGSSKRTRVA</sequence>
<comment type="similarity">
    <text evidence="2">Belongs to the HAT1 family.</text>
</comment>
<proteinExistence type="inferred from homology"/>
<evidence type="ECO:0000313" key="12">
    <source>
        <dbReference type="Proteomes" id="UP000799640"/>
    </source>
</evidence>
<accession>A0A6G1HXN4</accession>
<dbReference type="Gene3D" id="3.90.360.10">
    <property type="entry name" value="Histone acetyl transferase 1 (HAT1), N-terminal domain"/>
    <property type="match status" value="1"/>
</dbReference>
<comment type="subcellular location">
    <subcellularLocation>
        <location evidence="1">Nucleus</location>
    </subcellularLocation>
</comment>
<dbReference type="Gene3D" id="1.10.10.390">
    <property type="match status" value="1"/>
</dbReference>
<dbReference type="OrthoDB" id="10253098at2759"/>
<dbReference type="InterPro" id="IPR016181">
    <property type="entry name" value="Acyl_CoA_acyltransferase"/>
</dbReference>
<dbReference type="Pfam" id="PF21184">
    <property type="entry name" value="HAT1_C_fung"/>
    <property type="match status" value="1"/>
</dbReference>
<evidence type="ECO:0000259" key="10">
    <source>
        <dbReference type="Pfam" id="PF10394"/>
    </source>
</evidence>
<evidence type="ECO:0000313" key="11">
    <source>
        <dbReference type="EMBL" id="KAF2400772.1"/>
    </source>
</evidence>
<organism evidence="11 12">
    <name type="scientific">Trichodelitschia bisporula</name>
    <dbReference type="NCBI Taxonomy" id="703511"/>
    <lineage>
        <taxon>Eukaryota</taxon>
        <taxon>Fungi</taxon>
        <taxon>Dikarya</taxon>
        <taxon>Ascomycota</taxon>
        <taxon>Pezizomycotina</taxon>
        <taxon>Dothideomycetes</taxon>
        <taxon>Dothideomycetes incertae sedis</taxon>
        <taxon>Phaeotrichales</taxon>
        <taxon>Phaeotrichaceae</taxon>
        <taxon>Trichodelitschia</taxon>
    </lineage>
</organism>
<dbReference type="EMBL" id="ML996694">
    <property type="protein sequence ID" value="KAF2400772.1"/>
    <property type="molecule type" value="Genomic_DNA"/>
</dbReference>
<keyword evidence="7 11" id="KW-0012">Acyltransferase</keyword>
<name>A0A6G1HXN4_9PEZI</name>
<dbReference type="GO" id="GO:0004402">
    <property type="term" value="F:histone acetyltransferase activity"/>
    <property type="evidence" value="ECO:0007669"/>
    <property type="project" value="InterPro"/>
</dbReference>
<dbReference type="Gene3D" id="3.40.630.30">
    <property type="match status" value="1"/>
</dbReference>
<evidence type="ECO:0000256" key="9">
    <source>
        <dbReference type="SAM" id="MobiDB-lite"/>
    </source>
</evidence>
<protein>
    <recommendedName>
        <fullName evidence="4">Histone acetyltransferase type B catalytic subunit</fullName>
        <ecNumber evidence="3">2.3.1.48</ecNumber>
    </recommendedName>
</protein>
<keyword evidence="5 11" id="KW-0808">Transferase</keyword>
<gene>
    <name evidence="11" type="ORF">EJ06DRAFT_529876</name>
</gene>
<evidence type="ECO:0000256" key="4">
    <source>
        <dbReference type="ARBA" id="ARBA00021268"/>
    </source>
</evidence>
<keyword evidence="6" id="KW-0539">Nucleus</keyword>
<dbReference type="AlphaFoldDB" id="A0A6G1HXN4"/>
<feature type="region of interest" description="Disordered" evidence="9">
    <location>
        <begin position="484"/>
        <end position="531"/>
    </location>
</feature>
<dbReference type="InterPro" id="IPR017380">
    <property type="entry name" value="Hist_AcTrfase_B-typ_cat-su"/>
</dbReference>
<dbReference type="GO" id="GO:0031509">
    <property type="term" value="P:subtelomeric heterochromatin formation"/>
    <property type="evidence" value="ECO:0007669"/>
    <property type="project" value="InterPro"/>
</dbReference>
<dbReference type="PANTHER" id="PTHR12046">
    <property type="entry name" value="HISTONE ACETYLTRANSFERASE TYPE B CATALYTIC SUBUNIT"/>
    <property type="match status" value="1"/>
</dbReference>
<evidence type="ECO:0000256" key="3">
    <source>
        <dbReference type="ARBA" id="ARBA00013184"/>
    </source>
</evidence>
<evidence type="ECO:0000256" key="8">
    <source>
        <dbReference type="ARBA" id="ARBA00048017"/>
    </source>
</evidence>